<name>A0ABS5I285_9GAMM</name>
<evidence type="ECO:0000313" key="2">
    <source>
        <dbReference type="Proteomes" id="UP000811844"/>
    </source>
</evidence>
<proteinExistence type="predicted"/>
<sequence length="71" mass="8162">MNQLELLATAIVTADTWTPRRWVAKFGGINIAQATHLNKDYREARKTMFARLPEQASQEHYGGLSEHRVCY</sequence>
<keyword evidence="2" id="KW-1185">Reference proteome</keyword>
<dbReference type="RefSeq" id="WP_153661982.1">
    <property type="nucleotide sequence ID" value="NZ_JAAIKR010000004.1"/>
</dbReference>
<comment type="caution">
    <text evidence="1">The sequence shown here is derived from an EMBL/GenBank/DDBJ whole genome shotgun (WGS) entry which is preliminary data.</text>
</comment>
<evidence type="ECO:0000313" key="1">
    <source>
        <dbReference type="EMBL" id="MBR9727510.1"/>
    </source>
</evidence>
<protein>
    <submittedName>
        <fullName evidence="1">Uncharacterized protein</fullName>
    </submittedName>
</protein>
<organism evidence="1 2">
    <name type="scientific">Shewanella intestini</name>
    <dbReference type="NCBI Taxonomy" id="2017544"/>
    <lineage>
        <taxon>Bacteria</taxon>
        <taxon>Pseudomonadati</taxon>
        <taxon>Pseudomonadota</taxon>
        <taxon>Gammaproteobacteria</taxon>
        <taxon>Alteromonadales</taxon>
        <taxon>Shewanellaceae</taxon>
        <taxon>Shewanella</taxon>
    </lineage>
</organism>
<reference evidence="1 2" key="1">
    <citation type="submission" date="2020-02" db="EMBL/GenBank/DDBJ databases">
        <title>Shewanella WXL01 sp. nov., a marine bacterium isolated from green algae in Luhuitou Fringing Reef (Northern South China Sea).</title>
        <authorList>
            <person name="Wang X."/>
        </authorList>
    </citation>
    <scope>NUCLEOTIDE SEQUENCE [LARGE SCALE GENOMIC DNA]</scope>
    <source>
        <strain evidence="1 2">MCCC 1A01895</strain>
    </source>
</reference>
<dbReference type="Proteomes" id="UP000811844">
    <property type="component" value="Unassembled WGS sequence"/>
</dbReference>
<dbReference type="EMBL" id="JAAIKR010000004">
    <property type="protein sequence ID" value="MBR9727510.1"/>
    <property type="molecule type" value="Genomic_DNA"/>
</dbReference>
<accession>A0ABS5I285</accession>
<gene>
    <name evidence="1" type="ORF">G3R48_05865</name>
</gene>